<evidence type="ECO:0000313" key="2">
    <source>
        <dbReference type="Proteomes" id="UP001501170"/>
    </source>
</evidence>
<sequence>MKHMVEVDEHRELARQIAVLRREADEMEAVAAEIYATAPRLYGGGSFEMVAAVDEADGYRREAAQWRAQAAQAEKHLIEMREGA</sequence>
<accession>A0ABN3HCN0</accession>
<keyword evidence="2" id="KW-1185">Reference proteome</keyword>
<reference evidence="1 2" key="1">
    <citation type="journal article" date="2019" name="Int. J. Syst. Evol. Microbiol.">
        <title>The Global Catalogue of Microorganisms (GCM) 10K type strain sequencing project: providing services to taxonomists for standard genome sequencing and annotation.</title>
        <authorList>
            <consortium name="The Broad Institute Genomics Platform"/>
            <consortium name="The Broad Institute Genome Sequencing Center for Infectious Disease"/>
            <person name="Wu L."/>
            <person name="Ma J."/>
        </authorList>
    </citation>
    <scope>NUCLEOTIDE SEQUENCE [LARGE SCALE GENOMIC DNA]</scope>
    <source>
        <strain evidence="1 2">JCM 16227</strain>
    </source>
</reference>
<dbReference type="EMBL" id="BAAARB010000005">
    <property type="protein sequence ID" value="GAA2375946.1"/>
    <property type="molecule type" value="Genomic_DNA"/>
</dbReference>
<evidence type="ECO:0000313" key="1">
    <source>
        <dbReference type="EMBL" id="GAA2375946.1"/>
    </source>
</evidence>
<comment type="caution">
    <text evidence="1">The sequence shown here is derived from an EMBL/GenBank/DDBJ whole genome shotgun (WGS) entry which is preliminary data.</text>
</comment>
<dbReference type="Proteomes" id="UP001501170">
    <property type="component" value="Unassembled WGS sequence"/>
</dbReference>
<protein>
    <submittedName>
        <fullName evidence="1">Uncharacterized protein</fullName>
    </submittedName>
</protein>
<proteinExistence type="predicted"/>
<gene>
    <name evidence="1" type="ORF">GCM10009855_14060</name>
</gene>
<organism evidence="1 2">
    <name type="scientific">Gordonia cholesterolivorans</name>
    <dbReference type="NCBI Taxonomy" id="559625"/>
    <lineage>
        <taxon>Bacteria</taxon>
        <taxon>Bacillati</taxon>
        <taxon>Actinomycetota</taxon>
        <taxon>Actinomycetes</taxon>
        <taxon>Mycobacteriales</taxon>
        <taxon>Gordoniaceae</taxon>
        <taxon>Gordonia</taxon>
    </lineage>
</organism>
<name>A0ABN3HCN0_9ACTN</name>